<dbReference type="NCBIfam" id="TIGR02167">
    <property type="entry name" value="Liste_lipo_26"/>
    <property type="match status" value="2"/>
</dbReference>
<reference evidence="1" key="1">
    <citation type="submission" date="2019-11" db="EMBL/GenBank/DDBJ databases">
        <authorList>
            <person name="Falquet L."/>
            <person name="Falquet L."/>
        </authorList>
    </citation>
    <scope>NUCLEOTIDE SEQUENCE</scope>
    <source>
        <strain evidence="1">14/OD_0492</strain>
    </source>
</reference>
<dbReference type="Pfam" id="PF03382">
    <property type="entry name" value="DUF285"/>
    <property type="match status" value="1"/>
</dbReference>
<organism evidence="1">
    <name type="scientific">Mycoplasma feriruminatoris</name>
    <dbReference type="NCBI Taxonomy" id="1179777"/>
    <lineage>
        <taxon>Bacteria</taxon>
        <taxon>Bacillati</taxon>
        <taxon>Mycoplasmatota</taxon>
        <taxon>Mollicutes</taxon>
        <taxon>Mycoplasmataceae</taxon>
        <taxon>Mycoplasma</taxon>
    </lineage>
</organism>
<name>A0A654IRI7_9MOLU</name>
<sequence>MKKLLTFLSSFSLITTTSLFVISCKTNQSAQKSRQDINIDEEYADPEHMPVDDPNAYRTVSVEEVRKKQIKAEKIKRQATSGEKKKLENIFSEYENSFGTFHTYQDVVDQLLVYAKEQGIDDLTLSKTVKKDGYLKEDKQGSQNNAVKLNLYATPMVFKPKKVLLNEVEDIYKEDQLIQIGYKLDTNIKSIEMKKVNKHTKKVPRHLPLKIDSLNETFKELESEKIDNLDKWNTKNIKYLTKTFNDAKTFNQDISNWDVSNVFDMTETFAGAAKFNKSLNSWNTSNVKDMNGVFWEAEEFNGDISKWNVEKVTDMSNMFSGAVKFNQDLDGWNTSNVVDMLGMFSGATLFNGKISKWNITNVADMERMFQNAKSFDQNLHSWIPLKVTQITDFRKGIEDEFTDEKLPQSKSEILDKIKKRK</sequence>
<gene>
    <name evidence="1" type="ORF">MF5582_00766</name>
</gene>
<evidence type="ECO:0000313" key="1">
    <source>
        <dbReference type="EMBL" id="VZS00772.1"/>
    </source>
</evidence>
<proteinExistence type="predicted"/>
<protein>
    <recommendedName>
        <fullName evidence="2">Lipoprotein</fullName>
    </recommendedName>
</protein>
<dbReference type="InterPro" id="IPR011889">
    <property type="entry name" value="Liste_lipo_26"/>
</dbReference>
<dbReference type="EMBL" id="LR739237">
    <property type="protein sequence ID" value="VZS00772.1"/>
    <property type="molecule type" value="Genomic_DNA"/>
</dbReference>
<evidence type="ECO:0008006" key="2">
    <source>
        <dbReference type="Google" id="ProtNLM"/>
    </source>
</evidence>
<dbReference type="InterPro" id="IPR005046">
    <property type="entry name" value="DUF285"/>
</dbReference>
<dbReference type="AlphaFoldDB" id="A0A654IRI7"/>
<dbReference type="InterPro" id="IPR054816">
    <property type="entry name" value="Lipoprotein_mollicutes-type_CS"/>
</dbReference>
<accession>A0A654IRI7</accession>
<dbReference type="NCBIfam" id="NF038029">
    <property type="entry name" value="LP_plasma"/>
    <property type="match status" value="1"/>
</dbReference>
<dbReference type="PROSITE" id="PS51257">
    <property type="entry name" value="PROKAR_LIPOPROTEIN"/>
    <property type="match status" value="1"/>
</dbReference>